<organism evidence="1 2">
    <name type="scientific">Rhodopirellula maiorica SM1</name>
    <dbReference type="NCBI Taxonomy" id="1265738"/>
    <lineage>
        <taxon>Bacteria</taxon>
        <taxon>Pseudomonadati</taxon>
        <taxon>Planctomycetota</taxon>
        <taxon>Planctomycetia</taxon>
        <taxon>Pirellulales</taxon>
        <taxon>Pirellulaceae</taxon>
        <taxon>Novipirellula</taxon>
    </lineage>
</organism>
<proteinExistence type="predicted"/>
<name>M5RC87_9BACT</name>
<evidence type="ECO:0000313" key="2">
    <source>
        <dbReference type="Proteomes" id="UP000011991"/>
    </source>
</evidence>
<gene>
    <name evidence="1" type="ORF">RMSM_06086</name>
</gene>
<evidence type="ECO:0000313" key="1">
    <source>
        <dbReference type="EMBL" id="EMI16995.1"/>
    </source>
</evidence>
<accession>M5RC87</accession>
<sequence length="44" mass="4941">MLESRLSFSHLTASPIFLSIVFSIDCVETNLSSQSFWLTTNCLT</sequence>
<dbReference type="Proteomes" id="UP000011991">
    <property type="component" value="Unassembled WGS sequence"/>
</dbReference>
<comment type="caution">
    <text evidence="1">The sequence shown here is derived from an EMBL/GenBank/DDBJ whole genome shotgun (WGS) entry which is preliminary data.</text>
</comment>
<keyword evidence="2" id="KW-1185">Reference proteome</keyword>
<protein>
    <submittedName>
        <fullName evidence="1">Uncharacterized protein</fullName>
    </submittedName>
</protein>
<reference evidence="1 2" key="1">
    <citation type="journal article" date="2013" name="Mar. Genomics">
        <title>Expression of sulfatases in Rhodopirellula baltica and the diversity of sulfatases in the genus Rhodopirellula.</title>
        <authorList>
            <person name="Wegner C.E."/>
            <person name="Richter-Heitmann T."/>
            <person name="Klindworth A."/>
            <person name="Klockow C."/>
            <person name="Richter M."/>
            <person name="Achstetter T."/>
            <person name="Glockner F.O."/>
            <person name="Harder J."/>
        </authorList>
    </citation>
    <scope>NUCLEOTIDE SEQUENCE [LARGE SCALE GENOMIC DNA]</scope>
    <source>
        <strain evidence="1 2">SM1</strain>
    </source>
</reference>
<dbReference type="EMBL" id="ANOG01000879">
    <property type="protein sequence ID" value="EMI16995.1"/>
    <property type="molecule type" value="Genomic_DNA"/>
</dbReference>
<dbReference type="AlphaFoldDB" id="M5RC87"/>